<dbReference type="InterPro" id="IPR049049">
    <property type="entry name" value="Beta-AFase-like_GH127_C"/>
</dbReference>
<dbReference type="InterPro" id="IPR049046">
    <property type="entry name" value="Beta-AFase-like_GH127_middle"/>
</dbReference>
<feature type="signal peptide" evidence="1">
    <location>
        <begin position="1"/>
        <end position="24"/>
    </location>
</feature>
<evidence type="ECO:0000256" key="1">
    <source>
        <dbReference type="SAM" id="SignalP"/>
    </source>
</evidence>
<feature type="chain" id="PRO_5022149087" description="F5/8 type C domain-containing protein" evidence="1">
    <location>
        <begin position="25"/>
        <end position="804"/>
    </location>
</feature>
<dbReference type="EMBL" id="VIWO01000003">
    <property type="protein sequence ID" value="TWF41439.1"/>
    <property type="molecule type" value="Genomic_DNA"/>
</dbReference>
<dbReference type="Gene3D" id="2.60.120.260">
    <property type="entry name" value="Galactose-binding domain-like"/>
    <property type="match status" value="1"/>
</dbReference>
<dbReference type="AlphaFoldDB" id="A0A561PTH9"/>
<feature type="domain" description="Non-reducing end beta-L-arabinofuranosidase-like GH127 catalytic" evidence="2">
    <location>
        <begin position="39"/>
        <end position="420"/>
    </location>
</feature>
<feature type="domain" description="Non-reducing end beta-L-arabinofuranosidase-like GH127 middle" evidence="3">
    <location>
        <begin position="431"/>
        <end position="542"/>
    </location>
</feature>
<gene>
    <name evidence="5" type="ORF">FHW36_103243</name>
</gene>
<protein>
    <recommendedName>
        <fullName evidence="7">F5/8 type C domain-containing protein</fullName>
    </recommendedName>
</protein>
<comment type="caution">
    <text evidence="5">The sequence shown here is derived from an EMBL/GenBank/DDBJ whole genome shotgun (WGS) entry which is preliminary data.</text>
</comment>
<evidence type="ECO:0000259" key="3">
    <source>
        <dbReference type="Pfam" id="PF20736"/>
    </source>
</evidence>
<dbReference type="RefSeq" id="WP_246121141.1">
    <property type="nucleotide sequence ID" value="NZ_VIWO01000003.1"/>
</dbReference>
<organism evidence="5 6">
    <name type="scientific">Chitinophaga polysaccharea</name>
    <dbReference type="NCBI Taxonomy" id="1293035"/>
    <lineage>
        <taxon>Bacteria</taxon>
        <taxon>Pseudomonadati</taxon>
        <taxon>Bacteroidota</taxon>
        <taxon>Chitinophagia</taxon>
        <taxon>Chitinophagales</taxon>
        <taxon>Chitinophagaceae</taxon>
        <taxon>Chitinophaga</taxon>
    </lineage>
</organism>
<name>A0A561PTH9_9BACT</name>
<dbReference type="Pfam" id="PF20737">
    <property type="entry name" value="Glyco_hydro127C"/>
    <property type="match status" value="1"/>
</dbReference>
<evidence type="ECO:0000313" key="6">
    <source>
        <dbReference type="Proteomes" id="UP000320811"/>
    </source>
</evidence>
<dbReference type="GO" id="GO:0005975">
    <property type="term" value="P:carbohydrate metabolic process"/>
    <property type="evidence" value="ECO:0007669"/>
    <property type="project" value="InterPro"/>
</dbReference>
<feature type="domain" description="Non-reducing end beta-L-arabinofuranosidase-like GH127 C-terminal" evidence="4">
    <location>
        <begin position="544"/>
        <end position="651"/>
    </location>
</feature>
<dbReference type="SUPFAM" id="SSF48208">
    <property type="entry name" value="Six-hairpin glycosidases"/>
    <property type="match status" value="1"/>
</dbReference>
<keyword evidence="1" id="KW-0732">Signal</keyword>
<proteinExistence type="predicted"/>
<keyword evidence="6" id="KW-1185">Reference proteome</keyword>
<dbReference type="PANTHER" id="PTHR43465">
    <property type="entry name" value="DUF1680 DOMAIN PROTEIN (AFU_ORTHOLOGUE AFUA_1G08910)"/>
    <property type="match status" value="1"/>
</dbReference>
<evidence type="ECO:0008006" key="7">
    <source>
        <dbReference type="Google" id="ProtNLM"/>
    </source>
</evidence>
<evidence type="ECO:0000259" key="4">
    <source>
        <dbReference type="Pfam" id="PF20737"/>
    </source>
</evidence>
<dbReference type="InterPro" id="IPR049174">
    <property type="entry name" value="Beta-AFase-like"/>
</dbReference>
<dbReference type="InterPro" id="IPR012878">
    <property type="entry name" value="Beta-AFase-like_GH127_cat"/>
</dbReference>
<dbReference type="SUPFAM" id="SSF49785">
    <property type="entry name" value="Galactose-binding domain-like"/>
    <property type="match status" value="1"/>
</dbReference>
<evidence type="ECO:0000259" key="2">
    <source>
        <dbReference type="Pfam" id="PF07944"/>
    </source>
</evidence>
<evidence type="ECO:0000313" key="5">
    <source>
        <dbReference type="EMBL" id="TWF41439.1"/>
    </source>
</evidence>
<dbReference type="PANTHER" id="PTHR43465:SF2">
    <property type="entry name" value="DUF1680 DOMAIN PROTEIN (AFU_ORTHOLOGUE AFUA_1G08910)"/>
    <property type="match status" value="1"/>
</dbReference>
<dbReference type="InterPro" id="IPR008979">
    <property type="entry name" value="Galactose-bd-like_sf"/>
</dbReference>
<dbReference type="Proteomes" id="UP000320811">
    <property type="component" value="Unassembled WGS sequence"/>
</dbReference>
<sequence length="804" mass="89625">MRSFLEKMALAGAGMLLGSTGLQAQLQKDYPIKPVAFTQVKVNDNFWAPKIRTNASVTIPYTLEQCRKTGRIDNFLRAAGKLPGDKFTEYPFDDTDLYKIIEGASYGLQTQPNPALERYLDTLITIIGNAQEKDGYLYTFRTMKAAKPHDWIGSKRWEKEEDLSHELYNAGHLFEAAVAHYQATGKRTLLNIAIRNADLLVKDFGWGKEEKFPGHQIVETGLTRLYRVTGNKSYLDLAKFFLDVRGPGTKDSQEYNQAYKKVVDQHEAVGHAVRAAYMYTGMADVAALTGDGKYLSAIDDIWEDVVDKKLYITGGIGATGAGEAFGAAYELPNMSAYAETCAAIANVYWNNRMFLLHGDAKYIDVLERTLYNGLLSGVSISGDRFFYPNPLASMGQHQRSAWFGCACCISNMTRFLPSMPGYVYAQKDNDLYVNLFVGNAATIQLKAGKVGIVQQTNYPWNGKDDITINTAKPTAFTLKVRIPGWAENRPVPGNLYFEEDSAAATVPILLNGQPLHYAVEKGYAVIKRTWKKGDKVTLDLPMEVKKVLAAAPVKDDQYRFALERGPIMYCLEGPDNKDATVQNIVVAKDAAVTPVFQTNLLSGVMTLQMPGSSTSRQLHSDALINSQQTVTAIPYYSWANRGAAEMTVWIPFEAAAARPKPAPTIASKSKISASVKNQRMFMALNDQYEPKDSKDNSALYLHWWPAKGSSEWVQYDFDSAHTISHSKVYWYDDGPFGGCRIPTAWKLYYKQGSEWIPVKNTTPYTTEKDKYNVVSFEPVTTTALKLEVQLPADNSSGIHEWIVE</sequence>
<dbReference type="Gene3D" id="1.50.10.20">
    <property type="match status" value="1"/>
</dbReference>
<dbReference type="Pfam" id="PF07944">
    <property type="entry name" value="Beta-AFase-like_GH127_cat"/>
    <property type="match status" value="1"/>
</dbReference>
<accession>A0A561PTH9</accession>
<dbReference type="Pfam" id="PF20736">
    <property type="entry name" value="Glyco_hydro127M"/>
    <property type="match status" value="1"/>
</dbReference>
<dbReference type="InterPro" id="IPR008928">
    <property type="entry name" value="6-hairpin_glycosidase_sf"/>
</dbReference>
<reference evidence="5 6" key="1">
    <citation type="submission" date="2019-06" db="EMBL/GenBank/DDBJ databases">
        <title>Sorghum-associated microbial communities from plants grown in Nebraska, USA.</title>
        <authorList>
            <person name="Schachtman D."/>
        </authorList>
    </citation>
    <scope>NUCLEOTIDE SEQUENCE [LARGE SCALE GENOMIC DNA]</scope>
    <source>
        <strain evidence="5 6">1209</strain>
    </source>
</reference>